<evidence type="ECO:0000256" key="1">
    <source>
        <dbReference type="SAM" id="MobiDB-lite"/>
    </source>
</evidence>
<dbReference type="RefSeq" id="WP_129589609.1">
    <property type="nucleotide sequence ID" value="NZ_MQWA01000001.1"/>
</dbReference>
<dbReference type="Proteomes" id="UP000239907">
    <property type="component" value="Unassembled WGS sequence"/>
</dbReference>
<dbReference type="AlphaFoldDB" id="A0A2S7TZ34"/>
<feature type="region of interest" description="Disordered" evidence="1">
    <location>
        <begin position="145"/>
        <end position="200"/>
    </location>
</feature>
<feature type="compositionally biased region" description="Basic and acidic residues" evidence="1">
    <location>
        <begin position="40"/>
        <end position="52"/>
    </location>
</feature>
<accession>A0A2S7TZ34</accession>
<evidence type="ECO:0000313" key="3">
    <source>
        <dbReference type="EMBL" id="PQJ28018.1"/>
    </source>
</evidence>
<dbReference type="EMBL" id="MQWA01000001">
    <property type="protein sequence ID" value="PQJ28018.1"/>
    <property type="molecule type" value="Genomic_DNA"/>
</dbReference>
<feature type="chain" id="PRO_5015392590" evidence="2">
    <location>
        <begin position="25"/>
        <end position="200"/>
    </location>
</feature>
<evidence type="ECO:0000256" key="2">
    <source>
        <dbReference type="SAM" id="SignalP"/>
    </source>
</evidence>
<proteinExistence type="predicted"/>
<feature type="signal peptide" evidence="2">
    <location>
        <begin position="1"/>
        <end position="24"/>
    </location>
</feature>
<organism evidence="3 4">
    <name type="scientific">Rubritalea profundi</name>
    <dbReference type="NCBI Taxonomy" id="1658618"/>
    <lineage>
        <taxon>Bacteria</taxon>
        <taxon>Pseudomonadati</taxon>
        <taxon>Verrucomicrobiota</taxon>
        <taxon>Verrucomicrobiia</taxon>
        <taxon>Verrucomicrobiales</taxon>
        <taxon>Rubritaleaceae</taxon>
        <taxon>Rubritalea</taxon>
    </lineage>
</organism>
<keyword evidence="2" id="KW-0732">Signal</keyword>
<name>A0A2S7TZ34_9BACT</name>
<dbReference type="PROSITE" id="PS51257">
    <property type="entry name" value="PROKAR_LIPOPROTEIN"/>
    <property type="match status" value="1"/>
</dbReference>
<feature type="compositionally biased region" description="Polar residues" evidence="1">
    <location>
        <begin position="153"/>
        <end position="163"/>
    </location>
</feature>
<protein>
    <submittedName>
        <fullName evidence="3">Uncharacterized protein</fullName>
    </submittedName>
</protein>
<keyword evidence="4" id="KW-1185">Reference proteome</keyword>
<feature type="region of interest" description="Disordered" evidence="1">
    <location>
        <begin position="28"/>
        <end position="52"/>
    </location>
</feature>
<reference evidence="3 4" key="1">
    <citation type="submission" date="2016-12" db="EMBL/GenBank/DDBJ databases">
        <title>Study of bacterial adaptation to deep sea.</title>
        <authorList>
            <person name="Song J."/>
            <person name="Yoshizawa S."/>
            <person name="Kogure K."/>
        </authorList>
    </citation>
    <scope>NUCLEOTIDE SEQUENCE [LARGE SCALE GENOMIC DNA]</scope>
    <source>
        <strain evidence="3 4">SAORIC-165</strain>
    </source>
</reference>
<feature type="compositionally biased region" description="Basic and acidic residues" evidence="1">
    <location>
        <begin position="177"/>
        <end position="187"/>
    </location>
</feature>
<dbReference type="OrthoDB" id="192120at2"/>
<comment type="caution">
    <text evidence="3">The sequence shown here is derived from an EMBL/GenBank/DDBJ whole genome shotgun (WGS) entry which is preliminary data.</text>
</comment>
<evidence type="ECO:0000313" key="4">
    <source>
        <dbReference type="Proteomes" id="UP000239907"/>
    </source>
</evidence>
<gene>
    <name evidence="3" type="ORF">BSZ32_05560</name>
</gene>
<sequence length="200" mass="22755">MTTIPRIFALMLAACACLQTPVDAQKKSTSKSGHLARISKNRDGSTTKFVRDPGNRTMKKLTYIETANGEKVVRSRTFYRRDVFGNLRSGEIYDGQKKKLFRVVYGYHVDTGRLIAEDMFDARVRRTYPNDPSKEQPVRATRYHYNAQGERSAPTTFTSQPGRSSEDLMGWLNRNKPFSDVDRDPFKKVPANPNAKLLGQ</sequence>